<evidence type="ECO:0000259" key="2">
    <source>
        <dbReference type="Pfam" id="PF06911"/>
    </source>
</evidence>
<dbReference type="PANTHER" id="PTHR21068:SF43">
    <property type="entry name" value="SPARTIN"/>
    <property type="match status" value="1"/>
</dbReference>
<dbReference type="EMBL" id="ML179179">
    <property type="protein sequence ID" value="THU96322.1"/>
    <property type="molecule type" value="Genomic_DNA"/>
</dbReference>
<dbReference type="InterPro" id="IPR045036">
    <property type="entry name" value="Spartin-like"/>
</dbReference>
<dbReference type="GO" id="GO:0005886">
    <property type="term" value="C:plasma membrane"/>
    <property type="evidence" value="ECO:0007669"/>
    <property type="project" value="TreeGrafter"/>
</dbReference>
<accession>A0A4S8M2J5</accession>
<proteinExistence type="predicted"/>
<dbReference type="InterPro" id="IPR009686">
    <property type="entry name" value="Senescence/spartin_C"/>
</dbReference>
<evidence type="ECO:0000256" key="1">
    <source>
        <dbReference type="SAM" id="MobiDB-lite"/>
    </source>
</evidence>
<organism evidence="3 4">
    <name type="scientific">Dendrothele bispora (strain CBS 962.96)</name>
    <dbReference type="NCBI Taxonomy" id="1314807"/>
    <lineage>
        <taxon>Eukaryota</taxon>
        <taxon>Fungi</taxon>
        <taxon>Dikarya</taxon>
        <taxon>Basidiomycota</taxon>
        <taxon>Agaricomycotina</taxon>
        <taxon>Agaricomycetes</taxon>
        <taxon>Agaricomycetidae</taxon>
        <taxon>Agaricales</taxon>
        <taxon>Agaricales incertae sedis</taxon>
        <taxon>Dendrothele</taxon>
    </lineage>
</organism>
<feature type="region of interest" description="Disordered" evidence="1">
    <location>
        <begin position="238"/>
        <end position="268"/>
    </location>
</feature>
<keyword evidence="4" id="KW-1185">Reference proteome</keyword>
<name>A0A4S8M2J5_DENBC</name>
<feature type="domain" description="Senescence" evidence="2">
    <location>
        <begin position="218"/>
        <end position="459"/>
    </location>
</feature>
<feature type="compositionally biased region" description="Low complexity" evidence="1">
    <location>
        <begin position="239"/>
        <end position="255"/>
    </location>
</feature>
<gene>
    <name evidence="3" type="ORF">K435DRAFT_819454</name>
</gene>
<reference evidence="3 4" key="1">
    <citation type="journal article" date="2019" name="Nat. Ecol. Evol.">
        <title>Megaphylogeny resolves global patterns of mushroom evolution.</title>
        <authorList>
            <person name="Varga T."/>
            <person name="Krizsan K."/>
            <person name="Foldi C."/>
            <person name="Dima B."/>
            <person name="Sanchez-Garcia M."/>
            <person name="Sanchez-Ramirez S."/>
            <person name="Szollosi G.J."/>
            <person name="Szarkandi J.G."/>
            <person name="Papp V."/>
            <person name="Albert L."/>
            <person name="Andreopoulos W."/>
            <person name="Angelini C."/>
            <person name="Antonin V."/>
            <person name="Barry K.W."/>
            <person name="Bougher N.L."/>
            <person name="Buchanan P."/>
            <person name="Buyck B."/>
            <person name="Bense V."/>
            <person name="Catcheside P."/>
            <person name="Chovatia M."/>
            <person name="Cooper J."/>
            <person name="Damon W."/>
            <person name="Desjardin D."/>
            <person name="Finy P."/>
            <person name="Geml J."/>
            <person name="Haridas S."/>
            <person name="Hughes K."/>
            <person name="Justo A."/>
            <person name="Karasinski D."/>
            <person name="Kautmanova I."/>
            <person name="Kiss B."/>
            <person name="Kocsube S."/>
            <person name="Kotiranta H."/>
            <person name="LaButti K.M."/>
            <person name="Lechner B.E."/>
            <person name="Liimatainen K."/>
            <person name="Lipzen A."/>
            <person name="Lukacs Z."/>
            <person name="Mihaltcheva S."/>
            <person name="Morgado L.N."/>
            <person name="Niskanen T."/>
            <person name="Noordeloos M.E."/>
            <person name="Ohm R.A."/>
            <person name="Ortiz-Santana B."/>
            <person name="Ovrebo C."/>
            <person name="Racz N."/>
            <person name="Riley R."/>
            <person name="Savchenko A."/>
            <person name="Shiryaev A."/>
            <person name="Soop K."/>
            <person name="Spirin V."/>
            <person name="Szebenyi C."/>
            <person name="Tomsovsky M."/>
            <person name="Tulloss R.E."/>
            <person name="Uehling J."/>
            <person name="Grigoriev I.V."/>
            <person name="Vagvolgyi C."/>
            <person name="Papp T."/>
            <person name="Martin F.M."/>
            <person name="Miettinen O."/>
            <person name="Hibbett D.S."/>
            <person name="Nagy L.G."/>
        </authorList>
    </citation>
    <scope>NUCLEOTIDE SEQUENCE [LARGE SCALE GENOMIC DNA]</scope>
    <source>
        <strain evidence="3 4">CBS 962.96</strain>
    </source>
</reference>
<dbReference type="AlphaFoldDB" id="A0A4S8M2J5"/>
<sequence length="470" mass="49721">MECVTLPASAQASLERDVFIVLRVNALEVPLDPGRVISVESVNSHGRSYVLHGSYADPTELHLTVTFSSHFLGGGIPIHEQEDLETFESILSQYADFRGVSDDANVSPSSSQLSEKIMFNRDGPNDSRLRGQLVLVNEDTGEVVGEVEKKLNVKEDPSLAEKGHEKDPVVIEIPEGISPTETAIEVFARTVPPEEQNWMTTGATLVRWVYFLGVSIPTNLLISVISGASNYYIAHSKPGTENSSPSTSSSGVPGTPGSPGTGKGTPVFLTSERTRSGLANVHAVSTQAAKVSSKTLSVIDSMIEKAITGKSKKGKAPTTTIAPAASSSGTPSGAPPPYSSTPNLQVSTDGKPPLPPRRSPSPQPSTSATQTGPPLPPRKLGTKGRLVLSADLILSTIDESIQKLLASGEKNIGAVVGHKYGAEAAQTSTYMTGTARNVALVYIDVRGMGRKALLKRAGKRYVKNKMSSNK</sequence>
<feature type="region of interest" description="Disordered" evidence="1">
    <location>
        <begin position="308"/>
        <end position="382"/>
    </location>
</feature>
<dbReference type="Pfam" id="PF06911">
    <property type="entry name" value="Senescence"/>
    <property type="match status" value="1"/>
</dbReference>
<feature type="compositionally biased region" description="Low complexity" evidence="1">
    <location>
        <begin position="316"/>
        <end position="332"/>
    </location>
</feature>
<evidence type="ECO:0000313" key="3">
    <source>
        <dbReference type="EMBL" id="THU96322.1"/>
    </source>
</evidence>
<protein>
    <recommendedName>
        <fullName evidence="2">Senescence domain-containing protein</fullName>
    </recommendedName>
</protein>
<dbReference type="GO" id="GO:0051301">
    <property type="term" value="P:cell division"/>
    <property type="evidence" value="ECO:0007669"/>
    <property type="project" value="TreeGrafter"/>
</dbReference>
<dbReference type="PANTHER" id="PTHR21068">
    <property type="entry name" value="SPARTIN"/>
    <property type="match status" value="1"/>
</dbReference>
<evidence type="ECO:0000313" key="4">
    <source>
        <dbReference type="Proteomes" id="UP000297245"/>
    </source>
</evidence>
<dbReference type="Proteomes" id="UP000297245">
    <property type="component" value="Unassembled WGS sequence"/>
</dbReference>
<feature type="compositionally biased region" description="Pro residues" evidence="1">
    <location>
        <begin position="352"/>
        <end position="363"/>
    </location>
</feature>
<dbReference type="OrthoDB" id="20821at2759"/>